<dbReference type="Proteomes" id="UP000189796">
    <property type="component" value="Chromosome I"/>
</dbReference>
<gene>
    <name evidence="1" type="ORF">SAMN05443248_3448</name>
</gene>
<reference evidence="1 2" key="1">
    <citation type="submission" date="2016-11" db="EMBL/GenBank/DDBJ databases">
        <authorList>
            <person name="Jaros S."/>
            <person name="Januszkiewicz K."/>
            <person name="Wedrychowicz H."/>
        </authorList>
    </citation>
    <scope>NUCLEOTIDE SEQUENCE [LARGE SCALE GENOMIC DNA]</scope>
    <source>
        <strain evidence="1 2">GAS138</strain>
    </source>
</reference>
<organism evidence="1 2">
    <name type="scientific">Bradyrhizobium erythrophlei</name>
    <dbReference type="NCBI Taxonomy" id="1437360"/>
    <lineage>
        <taxon>Bacteria</taxon>
        <taxon>Pseudomonadati</taxon>
        <taxon>Pseudomonadota</taxon>
        <taxon>Alphaproteobacteria</taxon>
        <taxon>Hyphomicrobiales</taxon>
        <taxon>Nitrobacteraceae</taxon>
        <taxon>Bradyrhizobium</taxon>
    </lineage>
</organism>
<protein>
    <submittedName>
        <fullName evidence="1">Uncharacterized protein</fullName>
    </submittedName>
</protein>
<dbReference type="EMBL" id="LT670817">
    <property type="protein sequence ID" value="SHH03445.1"/>
    <property type="molecule type" value="Genomic_DNA"/>
</dbReference>
<dbReference type="OrthoDB" id="7842737at2"/>
<proteinExistence type="predicted"/>
<sequence>MSKATSKSKNPWIFVIKNEDGHLVPYANYDRDMFEELPFNKVLRVNLAQQRSAPRHRLYRVVLRLVVKNTDLFVSEDSLHKTLLLGCGVVEPIMTTAGEIIMIPSSTAFDAMNEETFKAYFDKAMEIIETNIIPGVDLSLLLKEARAEANYKEEKEAA</sequence>
<dbReference type="AlphaFoldDB" id="A0A1M5PNP7"/>
<accession>A0A1M5PNP7</accession>
<evidence type="ECO:0000313" key="1">
    <source>
        <dbReference type="EMBL" id="SHH03445.1"/>
    </source>
</evidence>
<name>A0A1M5PNP7_9BRAD</name>
<evidence type="ECO:0000313" key="2">
    <source>
        <dbReference type="Proteomes" id="UP000189796"/>
    </source>
</evidence>
<dbReference type="RefSeq" id="WP_079602440.1">
    <property type="nucleotide sequence ID" value="NZ_LT670817.1"/>
</dbReference>